<evidence type="ECO:0000313" key="2">
    <source>
        <dbReference type="EMBL" id="QHT03472.1"/>
    </source>
</evidence>
<sequence>MRIIPHASNCPDVNEESPTKKQKIISDQKTTQCLDCLRRAFETQNSSQLLCVALAEEKSKDRSKSSAAWEATCKTIFSIRLAQKAQNIGDKGVGLAGDQITESSPRLFYEARLKKYLGELYLATIKVMWEMGIFTVYEPDEKPFVLFSKQVDFPADINPKIDAYIPLQDLIDNSLIFADIKTFNPLASLIGFEQAKPIAYGLFYSFYPGFNCATAFFRNFRGEWGYRWAIYDRFKVGEVGSIRKSK</sequence>
<evidence type="ECO:0000256" key="1">
    <source>
        <dbReference type="SAM" id="MobiDB-lite"/>
    </source>
</evidence>
<proteinExistence type="predicted"/>
<dbReference type="EMBL" id="MN739412">
    <property type="protein sequence ID" value="QHT03472.1"/>
    <property type="molecule type" value="Genomic_DNA"/>
</dbReference>
<protein>
    <submittedName>
        <fullName evidence="2">Uncharacterized protein</fullName>
    </submittedName>
</protein>
<organism evidence="2">
    <name type="scientific">viral metagenome</name>
    <dbReference type="NCBI Taxonomy" id="1070528"/>
    <lineage>
        <taxon>unclassified sequences</taxon>
        <taxon>metagenomes</taxon>
        <taxon>organismal metagenomes</taxon>
    </lineage>
</organism>
<dbReference type="AlphaFoldDB" id="A0A6C0CH21"/>
<reference evidence="2" key="1">
    <citation type="journal article" date="2020" name="Nature">
        <title>Giant virus diversity and host interactions through global metagenomics.</title>
        <authorList>
            <person name="Schulz F."/>
            <person name="Roux S."/>
            <person name="Paez-Espino D."/>
            <person name="Jungbluth S."/>
            <person name="Walsh D.A."/>
            <person name="Denef V.J."/>
            <person name="McMahon K.D."/>
            <person name="Konstantinidis K.T."/>
            <person name="Eloe-Fadrosh E.A."/>
            <person name="Kyrpides N.C."/>
            <person name="Woyke T."/>
        </authorList>
    </citation>
    <scope>NUCLEOTIDE SEQUENCE</scope>
    <source>
        <strain evidence="2">GVMAG-M-3300021079-18</strain>
    </source>
</reference>
<feature type="region of interest" description="Disordered" evidence="1">
    <location>
        <begin position="1"/>
        <end position="22"/>
    </location>
</feature>
<name>A0A6C0CH21_9ZZZZ</name>
<accession>A0A6C0CH21</accession>